<organism evidence="2 3">
    <name type="scientific">Mya arenaria</name>
    <name type="common">Soft-shell clam</name>
    <dbReference type="NCBI Taxonomy" id="6604"/>
    <lineage>
        <taxon>Eukaryota</taxon>
        <taxon>Metazoa</taxon>
        <taxon>Spiralia</taxon>
        <taxon>Lophotrochozoa</taxon>
        <taxon>Mollusca</taxon>
        <taxon>Bivalvia</taxon>
        <taxon>Autobranchia</taxon>
        <taxon>Heteroconchia</taxon>
        <taxon>Euheterodonta</taxon>
        <taxon>Imparidentia</taxon>
        <taxon>Neoheterodontei</taxon>
        <taxon>Myida</taxon>
        <taxon>Myoidea</taxon>
        <taxon>Myidae</taxon>
        <taxon>Mya</taxon>
    </lineage>
</organism>
<name>A0ABY7FUP7_MYAAR</name>
<dbReference type="InterPro" id="IPR046350">
    <property type="entry name" value="Cystatin_sf"/>
</dbReference>
<evidence type="ECO:0000313" key="2">
    <source>
        <dbReference type="EMBL" id="WAR25933.1"/>
    </source>
</evidence>
<dbReference type="SUPFAM" id="SSF54403">
    <property type="entry name" value="Cystatin/monellin"/>
    <property type="match status" value="1"/>
</dbReference>
<proteinExistence type="predicted"/>
<sequence>MQPTICLFVMLVMAGLSLAQIPGGSTDANTNDAVIQRMARRAIVAGTMYHLDLDVNTRIGRRIVKYWSCEAKMLEVPWLNTLELVEFHCRKRS</sequence>
<keyword evidence="3" id="KW-1185">Reference proteome</keyword>
<feature type="signal peptide" evidence="1">
    <location>
        <begin position="1"/>
        <end position="19"/>
    </location>
</feature>
<keyword evidence="1" id="KW-0732">Signal</keyword>
<feature type="chain" id="PRO_5046447788" evidence="1">
    <location>
        <begin position="20"/>
        <end position="93"/>
    </location>
</feature>
<evidence type="ECO:0000313" key="3">
    <source>
        <dbReference type="Proteomes" id="UP001164746"/>
    </source>
</evidence>
<dbReference type="EMBL" id="CP111025">
    <property type="protein sequence ID" value="WAR25933.1"/>
    <property type="molecule type" value="Genomic_DNA"/>
</dbReference>
<evidence type="ECO:0000256" key="1">
    <source>
        <dbReference type="SAM" id="SignalP"/>
    </source>
</evidence>
<gene>
    <name evidence="2" type="ORF">MAR_011637</name>
</gene>
<dbReference type="InterPro" id="IPR000010">
    <property type="entry name" value="Cystatin_dom"/>
</dbReference>
<dbReference type="Proteomes" id="UP001164746">
    <property type="component" value="Chromosome 14"/>
</dbReference>
<dbReference type="Gene3D" id="3.10.450.10">
    <property type="match status" value="1"/>
</dbReference>
<protein>
    <submittedName>
        <fullName evidence="2">Uncharacterized protein</fullName>
    </submittedName>
</protein>
<reference evidence="2" key="1">
    <citation type="submission" date="2022-11" db="EMBL/GenBank/DDBJ databases">
        <title>Centuries of genome instability and evolution in soft-shell clam transmissible cancer (bioRxiv).</title>
        <authorList>
            <person name="Hart S.F.M."/>
            <person name="Yonemitsu M.A."/>
            <person name="Giersch R.M."/>
            <person name="Beal B.F."/>
            <person name="Arriagada G."/>
            <person name="Davis B.W."/>
            <person name="Ostrander E.A."/>
            <person name="Goff S.P."/>
            <person name="Metzger M.J."/>
        </authorList>
    </citation>
    <scope>NUCLEOTIDE SEQUENCE</scope>
    <source>
        <strain evidence="2">MELC-2E11</strain>
        <tissue evidence="2">Siphon/mantle</tissue>
    </source>
</reference>
<accession>A0ABY7FUP7</accession>
<dbReference type="CDD" id="cd00042">
    <property type="entry name" value="CY"/>
    <property type="match status" value="1"/>
</dbReference>